<keyword evidence="4" id="KW-0479">Metal-binding</keyword>
<keyword evidence="9" id="KW-0446">Lipid-binding</keyword>
<feature type="domain" description="C2" evidence="11">
    <location>
        <begin position="230"/>
        <end position="350"/>
    </location>
</feature>
<evidence type="ECO:0000256" key="5">
    <source>
        <dbReference type="ARBA" id="ARBA00022737"/>
    </source>
</evidence>
<proteinExistence type="predicted"/>
<comment type="caution">
    <text evidence="13">The sequence shown here is derived from an EMBL/GenBank/DDBJ whole genome shotgun (WGS) entry which is preliminary data.</text>
</comment>
<evidence type="ECO:0000256" key="10">
    <source>
        <dbReference type="ARBA" id="ARBA00023136"/>
    </source>
</evidence>
<dbReference type="InterPro" id="IPR031468">
    <property type="entry name" value="SMP_LBD"/>
</dbReference>
<comment type="subcellular location">
    <subcellularLocation>
        <location evidence="1">Membrane</location>
    </subcellularLocation>
</comment>
<dbReference type="PROSITE" id="PS50004">
    <property type="entry name" value="C2"/>
    <property type="match status" value="1"/>
</dbReference>
<protein>
    <submittedName>
        <fullName evidence="13">Extended synaptotagmin-2 (E-Syt2) (Chr2Syt)</fullName>
    </submittedName>
</protein>
<dbReference type="EMBL" id="CAXAMM010034447">
    <property type="protein sequence ID" value="CAK9072917.1"/>
    <property type="molecule type" value="Genomic_DNA"/>
</dbReference>
<evidence type="ECO:0000256" key="8">
    <source>
        <dbReference type="ARBA" id="ARBA00023055"/>
    </source>
</evidence>
<dbReference type="InterPro" id="IPR051634">
    <property type="entry name" value="Extended_Synaptotagmin"/>
</dbReference>
<keyword evidence="7" id="KW-1133">Transmembrane helix</keyword>
<evidence type="ECO:0000256" key="9">
    <source>
        <dbReference type="ARBA" id="ARBA00023121"/>
    </source>
</evidence>
<dbReference type="SUPFAM" id="SSF49562">
    <property type="entry name" value="C2 domain (Calcium/lipid-binding domain, CaLB)"/>
    <property type="match status" value="1"/>
</dbReference>
<dbReference type="Proteomes" id="UP001642464">
    <property type="component" value="Unassembled WGS sequence"/>
</dbReference>
<dbReference type="InterPro" id="IPR035892">
    <property type="entry name" value="C2_domain_sf"/>
</dbReference>
<dbReference type="PANTHER" id="PTHR45761">
    <property type="entry name" value="EXTENDED SYNAPTOTAGMIN-LIKE PROTEIN 2, ISOFORM C"/>
    <property type="match status" value="1"/>
</dbReference>
<dbReference type="PANTHER" id="PTHR45761:SF1">
    <property type="entry name" value="EXTENDED SYNAPTOTAGMIN-LIKE PROTEIN 2, ISOFORM C"/>
    <property type="match status" value="1"/>
</dbReference>
<evidence type="ECO:0000256" key="7">
    <source>
        <dbReference type="ARBA" id="ARBA00022989"/>
    </source>
</evidence>
<evidence type="ECO:0000259" key="11">
    <source>
        <dbReference type="PROSITE" id="PS50004"/>
    </source>
</evidence>
<keyword evidence="3" id="KW-0812">Transmembrane</keyword>
<evidence type="ECO:0000256" key="3">
    <source>
        <dbReference type="ARBA" id="ARBA00022692"/>
    </source>
</evidence>
<evidence type="ECO:0000256" key="2">
    <source>
        <dbReference type="ARBA" id="ARBA00022448"/>
    </source>
</evidence>
<reference evidence="13 14" key="1">
    <citation type="submission" date="2024-02" db="EMBL/GenBank/DDBJ databases">
        <authorList>
            <person name="Chen Y."/>
            <person name="Shah S."/>
            <person name="Dougan E. K."/>
            <person name="Thang M."/>
            <person name="Chan C."/>
        </authorList>
    </citation>
    <scope>NUCLEOTIDE SEQUENCE [LARGE SCALE GENOMIC DNA]</scope>
</reference>
<dbReference type="PROSITE" id="PS51847">
    <property type="entry name" value="SMP"/>
    <property type="match status" value="1"/>
</dbReference>
<dbReference type="Pfam" id="PF00168">
    <property type="entry name" value="C2"/>
    <property type="match status" value="1"/>
</dbReference>
<evidence type="ECO:0000256" key="4">
    <source>
        <dbReference type="ARBA" id="ARBA00022723"/>
    </source>
</evidence>
<keyword evidence="6" id="KW-0106">Calcium</keyword>
<keyword evidence="2" id="KW-0813">Transport</keyword>
<evidence type="ECO:0000313" key="14">
    <source>
        <dbReference type="Proteomes" id="UP001642464"/>
    </source>
</evidence>
<sequence length="568" mass="62226">MGHGLGTLAAFGCGCTSGALVGIGNLKRHYEARLVRDVRASSAAAATPFIVEEESQWLHSLLTILWPRIDKFLKELVQQEILPQIDKELPQMFKGSVSFPKVDLGHAVPRFRNISLKEQSNQAILLEVTIDMASDMDVQIKALKVPIGVKRLSISGQLNVLFHPVSSKPPFFAGVTVFFVDPPELDMDFTGAADFVDLPVLRQVVRSTILDAVRGLAVLPARIAVDLNPDDDTDQADLSYPPPKGVLRVLVKSAKGLRAADLKLSGASSDPYVMIEVGQQQWRSSVIEKSLNPVWEHGNVVDLLVYEPGQKANLWVFDKDRFSKDDLLGVSKGVVLEQYLNAKTPQDFVLPLFFEGKEAGSLTVGARWFELSAAVPRSFPSAVARGPSQVLLVVKLLGICNLPKTYKPPFQVKITCNGHQLLTKKSTPPSNIRPVAEEVADIARRLKLANHSLQQISEITSLEPQSVKLALAQHSPSSFSRARKEATQEMSATQPVFNQVMYLLLPWTEKVARGTVVLTLLDRQDRPVAKPITKRLNDVIGTVEGGFQLHGGGTLNGRLSTSWLAIPS</sequence>
<evidence type="ECO:0000259" key="12">
    <source>
        <dbReference type="PROSITE" id="PS51847"/>
    </source>
</evidence>
<dbReference type="Pfam" id="PF17047">
    <property type="entry name" value="SMP_LBD"/>
    <property type="match status" value="1"/>
</dbReference>
<evidence type="ECO:0000313" key="13">
    <source>
        <dbReference type="EMBL" id="CAK9072917.1"/>
    </source>
</evidence>
<feature type="domain" description="SMP-LTD" evidence="12">
    <location>
        <begin position="51"/>
        <end position="228"/>
    </location>
</feature>
<name>A0ABP0PD44_9DINO</name>
<organism evidence="13 14">
    <name type="scientific">Durusdinium trenchii</name>
    <dbReference type="NCBI Taxonomy" id="1381693"/>
    <lineage>
        <taxon>Eukaryota</taxon>
        <taxon>Sar</taxon>
        <taxon>Alveolata</taxon>
        <taxon>Dinophyceae</taxon>
        <taxon>Suessiales</taxon>
        <taxon>Symbiodiniaceae</taxon>
        <taxon>Durusdinium</taxon>
    </lineage>
</organism>
<keyword evidence="10" id="KW-0472">Membrane</keyword>
<evidence type="ECO:0000256" key="6">
    <source>
        <dbReference type="ARBA" id="ARBA00022837"/>
    </source>
</evidence>
<keyword evidence="5" id="KW-0677">Repeat</keyword>
<dbReference type="InterPro" id="IPR000008">
    <property type="entry name" value="C2_dom"/>
</dbReference>
<keyword evidence="14" id="KW-1185">Reference proteome</keyword>
<dbReference type="SMART" id="SM00239">
    <property type="entry name" value="C2"/>
    <property type="match status" value="1"/>
</dbReference>
<keyword evidence="8" id="KW-0445">Lipid transport</keyword>
<accession>A0ABP0PD44</accession>
<dbReference type="InterPro" id="IPR039010">
    <property type="entry name" value="Synaptotagmin_SMP"/>
</dbReference>
<dbReference type="CDD" id="cd21670">
    <property type="entry name" value="SMP_ESyt"/>
    <property type="match status" value="1"/>
</dbReference>
<evidence type="ECO:0000256" key="1">
    <source>
        <dbReference type="ARBA" id="ARBA00004370"/>
    </source>
</evidence>
<gene>
    <name evidence="13" type="ORF">SCF082_LOCUS35800</name>
</gene>
<dbReference type="Gene3D" id="2.60.40.150">
    <property type="entry name" value="C2 domain"/>
    <property type="match status" value="1"/>
</dbReference>